<dbReference type="Pfam" id="PF00496">
    <property type="entry name" value="SBP_bac_5"/>
    <property type="match status" value="1"/>
</dbReference>
<keyword evidence="7" id="KW-1185">Reference proteome</keyword>
<dbReference type="Proteomes" id="UP000633205">
    <property type="component" value="Unassembled WGS sequence"/>
</dbReference>
<feature type="chain" id="PRO_5036697569" evidence="4">
    <location>
        <begin position="24"/>
        <end position="528"/>
    </location>
</feature>
<dbReference type="PANTHER" id="PTHR30290:SF9">
    <property type="entry name" value="OLIGOPEPTIDE-BINDING PROTEIN APPA"/>
    <property type="match status" value="1"/>
</dbReference>
<reference evidence="6" key="2">
    <citation type="submission" date="2020-09" db="EMBL/GenBank/DDBJ databases">
        <authorList>
            <person name="Sun Q."/>
            <person name="Zhou Y."/>
        </authorList>
    </citation>
    <scope>NUCLEOTIDE SEQUENCE</scope>
    <source>
        <strain evidence="6">CGMCC 1.15152</strain>
    </source>
</reference>
<evidence type="ECO:0000259" key="5">
    <source>
        <dbReference type="Pfam" id="PF00496"/>
    </source>
</evidence>
<keyword evidence="3 4" id="KW-0732">Signal</keyword>
<dbReference type="EMBL" id="BMHO01000001">
    <property type="protein sequence ID" value="GGD28521.1"/>
    <property type="molecule type" value="Genomic_DNA"/>
</dbReference>
<dbReference type="Gene3D" id="3.40.190.10">
    <property type="entry name" value="Periplasmic binding protein-like II"/>
    <property type="match status" value="1"/>
</dbReference>
<feature type="domain" description="Solute-binding protein family 5" evidence="5">
    <location>
        <begin position="84"/>
        <end position="425"/>
    </location>
</feature>
<dbReference type="InterPro" id="IPR030678">
    <property type="entry name" value="Peptide/Ni-bd"/>
</dbReference>
<comment type="similarity">
    <text evidence="1">Belongs to the bacterial solute-binding protein 5 family.</text>
</comment>
<name>A0A916Y2M1_9MICO</name>
<dbReference type="SUPFAM" id="SSF53850">
    <property type="entry name" value="Periplasmic binding protein-like II"/>
    <property type="match status" value="1"/>
</dbReference>
<gene>
    <name evidence="6" type="ORF">GCM10010915_05700</name>
</gene>
<dbReference type="InterPro" id="IPR039424">
    <property type="entry name" value="SBP_5"/>
</dbReference>
<dbReference type="GO" id="GO:0042597">
    <property type="term" value="C:periplasmic space"/>
    <property type="evidence" value="ECO:0007669"/>
    <property type="project" value="UniProtKB-ARBA"/>
</dbReference>
<evidence type="ECO:0000256" key="2">
    <source>
        <dbReference type="ARBA" id="ARBA00022448"/>
    </source>
</evidence>
<dbReference type="Gene3D" id="3.10.105.10">
    <property type="entry name" value="Dipeptide-binding Protein, Domain 3"/>
    <property type="match status" value="1"/>
</dbReference>
<comment type="caution">
    <text evidence="6">The sequence shown here is derived from an EMBL/GenBank/DDBJ whole genome shotgun (WGS) entry which is preliminary data.</text>
</comment>
<organism evidence="6 7">
    <name type="scientific">Microbacterium faecale</name>
    <dbReference type="NCBI Taxonomy" id="1804630"/>
    <lineage>
        <taxon>Bacteria</taxon>
        <taxon>Bacillati</taxon>
        <taxon>Actinomycetota</taxon>
        <taxon>Actinomycetes</taxon>
        <taxon>Micrococcales</taxon>
        <taxon>Microbacteriaceae</taxon>
        <taxon>Microbacterium</taxon>
    </lineage>
</organism>
<reference evidence="6" key="1">
    <citation type="journal article" date="2014" name="Int. J. Syst. Evol. Microbiol.">
        <title>Complete genome sequence of Corynebacterium casei LMG S-19264T (=DSM 44701T), isolated from a smear-ripened cheese.</title>
        <authorList>
            <consortium name="US DOE Joint Genome Institute (JGI-PGF)"/>
            <person name="Walter F."/>
            <person name="Albersmeier A."/>
            <person name="Kalinowski J."/>
            <person name="Ruckert C."/>
        </authorList>
    </citation>
    <scope>NUCLEOTIDE SEQUENCE</scope>
    <source>
        <strain evidence="6">CGMCC 1.15152</strain>
    </source>
</reference>
<dbReference type="GO" id="GO:1904680">
    <property type="term" value="F:peptide transmembrane transporter activity"/>
    <property type="evidence" value="ECO:0007669"/>
    <property type="project" value="TreeGrafter"/>
</dbReference>
<keyword evidence="2" id="KW-0813">Transport</keyword>
<evidence type="ECO:0000256" key="3">
    <source>
        <dbReference type="ARBA" id="ARBA00022729"/>
    </source>
</evidence>
<evidence type="ECO:0000313" key="6">
    <source>
        <dbReference type="EMBL" id="GGD28521.1"/>
    </source>
</evidence>
<protein>
    <submittedName>
        <fullName evidence="6">Peptide ABC transporter substrate-binding protein</fullName>
    </submittedName>
</protein>
<evidence type="ECO:0000256" key="1">
    <source>
        <dbReference type="ARBA" id="ARBA00005695"/>
    </source>
</evidence>
<dbReference type="PROSITE" id="PS51257">
    <property type="entry name" value="PROKAR_LIPOPROTEIN"/>
    <property type="match status" value="1"/>
</dbReference>
<evidence type="ECO:0000256" key="4">
    <source>
        <dbReference type="SAM" id="SignalP"/>
    </source>
</evidence>
<dbReference type="GO" id="GO:0043190">
    <property type="term" value="C:ATP-binding cassette (ABC) transporter complex"/>
    <property type="evidence" value="ECO:0007669"/>
    <property type="project" value="InterPro"/>
</dbReference>
<dbReference type="InterPro" id="IPR000914">
    <property type="entry name" value="SBP_5_dom"/>
</dbReference>
<accession>A0A916Y2M1</accession>
<evidence type="ECO:0000313" key="7">
    <source>
        <dbReference type="Proteomes" id="UP000633205"/>
    </source>
</evidence>
<dbReference type="RefSeq" id="WP_188710795.1">
    <property type="nucleotide sequence ID" value="NZ_BMHO01000001.1"/>
</dbReference>
<dbReference type="PIRSF" id="PIRSF002741">
    <property type="entry name" value="MppA"/>
    <property type="match status" value="1"/>
</dbReference>
<feature type="signal peptide" evidence="4">
    <location>
        <begin position="1"/>
        <end position="23"/>
    </location>
</feature>
<dbReference type="GO" id="GO:0015833">
    <property type="term" value="P:peptide transport"/>
    <property type="evidence" value="ECO:0007669"/>
    <property type="project" value="TreeGrafter"/>
</dbReference>
<proteinExistence type="inferred from homology"/>
<dbReference type="AlphaFoldDB" id="A0A916Y2M1"/>
<sequence>MRRERNKVLRGFALVVTLSAALAASGCGAGGSEGQTAEATDITFQFAGPPLSGLNPAATGGTTSAYAYATPAYSTLLSQRVTGEIVGDLATEWGYPEGDNLRFDITLRDDATFADGGEVDAAAVQKSLEYVRDGNFYLSSRFAAFENIEVTGDYALTIELSEPVANLPFVLTASGGAGFIISPDAIDDPDSLENATSGSGPYVYSPEKSVIDTTYVYERNPDYYNPDAIKADTLTVQVMNESSTILAALQTGQIDVAQGSSMTADAAASAGFGVEQVGGSVHGIGLLDRSGEIVPALGDVRVRQAINMALDREAITESMLPGGYGVPTEQILAEGQPGYDPDLVGRYAHDVDAAKDLLAEAGYADGFEMTLICAETVGNCTSAEAVMGDLTNVGISVNLETVAVSTSAFDEKVASREYPAAMQRMRTVASEFAPLLLEDVGGSANPFQSEDDQIAQLWREATDAIDPDAQAEAYRALSERVVEEAWFAPLYVQSTVYYVNPEIEGFLVTDENSLYSPIDVEGEYTWSK</sequence>
<dbReference type="PANTHER" id="PTHR30290">
    <property type="entry name" value="PERIPLASMIC BINDING COMPONENT OF ABC TRANSPORTER"/>
    <property type="match status" value="1"/>
</dbReference>